<reference evidence="3" key="1">
    <citation type="submission" date="2017-08" db="EMBL/GenBank/DDBJ databases">
        <title>A dynamic microbial community with high functional redundancy inhabits the cold, oxic subseafloor aquifer.</title>
        <authorList>
            <person name="Tully B.J."/>
            <person name="Wheat C.G."/>
            <person name="Glazer B.T."/>
            <person name="Huber J.A."/>
        </authorList>
    </citation>
    <scope>NUCLEOTIDE SEQUENCE [LARGE SCALE GENOMIC DNA]</scope>
</reference>
<name>A0A2A4T588_9DELT</name>
<feature type="transmembrane region" description="Helical" evidence="1">
    <location>
        <begin position="46"/>
        <end position="67"/>
    </location>
</feature>
<dbReference type="EMBL" id="NVSR01000028">
    <property type="protein sequence ID" value="PCI28688.1"/>
    <property type="molecule type" value="Genomic_DNA"/>
</dbReference>
<evidence type="ECO:0000256" key="1">
    <source>
        <dbReference type="SAM" id="Phobius"/>
    </source>
</evidence>
<keyword evidence="1" id="KW-0472">Membrane</keyword>
<evidence type="ECO:0000313" key="3">
    <source>
        <dbReference type="Proteomes" id="UP000218113"/>
    </source>
</evidence>
<keyword evidence="1" id="KW-0812">Transmembrane</keyword>
<comment type="caution">
    <text evidence="2">The sequence shown here is derived from an EMBL/GenBank/DDBJ whole genome shotgun (WGS) entry which is preliminary data.</text>
</comment>
<protein>
    <submittedName>
        <fullName evidence="2">Uncharacterized protein</fullName>
    </submittedName>
</protein>
<sequence>MKLFVLLLSPLTLISYISALGGKVIQEHEFIRQASKLEEPISSRRSLILLGGTLMVGGLILGVYTLGDYGVQAYALMIAGGSILEVTPLVPDKGGIPTGDTRPK</sequence>
<gene>
    <name evidence="2" type="ORF">COB67_05795</name>
</gene>
<keyword evidence="1" id="KW-1133">Transmembrane helix</keyword>
<evidence type="ECO:0000313" key="2">
    <source>
        <dbReference type="EMBL" id="PCI28688.1"/>
    </source>
</evidence>
<dbReference type="Proteomes" id="UP000218113">
    <property type="component" value="Unassembled WGS sequence"/>
</dbReference>
<proteinExistence type="predicted"/>
<accession>A0A2A4T588</accession>
<dbReference type="AlphaFoldDB" id="A0A2A4T588"/>
<organism evidence="2 3">
    <name type="scientific">SAR324 cluster bacterium</name>
    <dbReference type="NCBI Taxonomy" id="2024889"/>
    <lineage>
        <taxon>Bacteria</taxon>
        <taxon>Deltaproteobacteria</taxon>
        <taxon>SAR324 cluster</taxon>
    </lineage>
</organism>